<dbReference type="EMBL" id="JACHFR010000001">
    <property type="protein sequence ID" value="MBB5218329.1"/>
    <property type="molecule type" value="Genomic_DNA"/>
</dbReference>
<dbReference type="NCBIfam" id="NF045581">
    <property type="entry name" value="PG0541_fam"/>
    <property type="match status" value="1"/>
</dbReference>
<accession>A0A840S6Z3</accession>
<dbReference type="Proteomes" id="UP000593591">
    <property type="component" value="Chromosome"/>
</dbReference>
<evidence type="ECO:0000313" key="1">
    <source>
        <dbReference type="EMBL" id="MBB5218329.1"/>
    </source>
</evidence>
<reference evidence="2 4" key="1">
    <citation type="submission" date="2018-08" db="EMBL/GenBank/DDBJ databases">
        <title>The first complete genome of Treponema rectale (CHPAT), a commensal spirochete of the bovine rectum.</title>
        <authorList>
            <person name="Staton G.J."/>
            <person name="Clegg S.R."/>
            <person name="Carter S.D."/>
            <person name="Radford A.D."/>
            <person name="Darby A."/>
            <person name="Hall N."/>
            <person name="Birtles R.J."/>
            <person name="Evans N.J."/>
        </authorList>
    </citation>
    <scope>NUCLEOTIDE SEQUENCE [LARGE SCALE GENOMIC DNA]</scope>
    <source>
        <strain evidence="2 4">CHPA</strain>
    </source>
</reference>
<evidence type="ECO:0000313" key="2">
    <source>
        <dbReference type="EMBL" id="QOS39972.1"/>
    </source>
</evidence>
<dbReference type="EMBL" id="CP031517">
    <property type="protein sequence ID" value="QOS39972.1"/>
    <property type="molecule type" value="Genomic_DNA"/>
</dbReference>
<keyword evidence="3" id="KW-1185">Reference proteome</keyword>
<protein>
    <submittedName>
        <fullName evidence="1">Uncharacterized protein</fullName>
    </submittedName>
</protein>
<gene>
    <name evidence="2" type="ORF">DYE49_05695</name>
    <name evidence="1" type="ORF">HNP77_000673</name>
</gene>
<dbReference type="AlphaFoldDB" id="A0A840S6Z3"/>
<dbReference type="KEGG" id="trc:DYE49_05695"/>
<dbReference type="InterPro" id="IPR015867">
    <property type="entry name" value="N-reg_PII/ATP_PRibTrfase_C"/>
</dbReference>
<organism evidence="1 3">
    <name type="scientific">Treponema rectale</name>
    <dbReference type="NCBI Taxonomy" id="744512"/>
    <lineage>
        <taxon>Bacteria</taxon>
        <taxon>Pseudomonadati</taxon>
        <taxon>Spirochaetota</taxon>
        <taxon>Spirochaetia</taxon>
        <taxon>Spirochaetales</taxon>
        <taxon>Treponemataceae</taxon>
        <taxon>Treponema</taxon>
    </lineage>
</organism>
<proteinExistence type="predicted"/>
<dbReference type="RefSeq" id="WP_184651750.1">
    <property type="nucleotide sequence ID" value="NZ_JACHFR010000001.1"/>
</dbReference>
<evidence type="ECO:0000313" key="4">
    <source>
        <dbReference type="Proteomes" id="UP000593591"/>
    </source>
</evidence>
<sequence>MDGKKCCRVEIICSQALEEDFTQEFITAGIGKKFTKINPVMGAGCSNPHLGDSVWPQLNIMYIIFCDENEAEKLIATVEKLRKLYITEGIACFVSESSEF</sequence>
<reference evidence="1 3" key="2">
    <citation type="submission" date="2020-08" db="EMBL/GenBank/DDBJ databases">
        <title>Genomic Encyclopedia of Type Strains, Phase IV (KMG-IV): sequencing the most valuable type-strain genomes for metagenomic binning, comparative biology and taxonomic classification.</title>
        <authorList>
            <person name="Goeker M."/>
        </authorList>
    </citation>
    <scope>NUCLEOTIDE SEQUENCE [LARGE SCALE GENOMIC DNA]</scope>
    <source>
        <strain evidence="1 3">DSM 103679</strain>
    </source>
</reference>
<evidence type="ECO:0000313" key="3">
    <source>
        <dbReference type="Proteomes" id="UP000578697"/>
    </source>
</evidence>
<name>A0A840S6Z3_9SPIR</name>
<dbReference type="Proteomes" id="UP000578697">
    <property type="component" value="Unassembled WGS sequence"/>
</dbReference>
<dbReference type="Gene3D" id="3.30.70.120">
    <property type="match status" value="1"/>
</dbReference>